<dbReference type="EMBL" id="BNJF01000007">
    <property type="protein sequence ID" value="GHO50273.1"/>
    <property type="molecule type" value="Genomic_DNA"/>
</dbReference>
<reference evidence="10" key="1">
    <citation type="submission" date="2020-10" db="EMBL/GenBank/DDBJ databases">
        <title>Taxonomic study of unclassified bacteria belonging to the class Ktedonobacteria.</title>
        <authorList>
            <person name="Yabe S."/>
            <person name="Wang C.M."/>
            <person name="Zheng Y."/>
            <person name="Sakai Y."/>
            <person name="Cavaletti L."/>
            <person name="Monciardini P."/>
            <person name="Donadio S."/>
        </authorList>
    </citation>
    <scope>NUCLEOTIDE SEQUENCE</scope>
    <source>
        <strain evidence="10">SOSP1-1</strain>
    </source>
</reference>
<evidence type="ECO:0000256" key="5">
    <source>
        <dbReference type="ARBA" id="ARBA00022692"/>
    </source>
</evidence>
<dbReference type="PANTHER" id="PTHR30472:SF25">
    <property type="entry name" value="ABC TRANSPORTER PERMEASE PROTEIN MJ0876-RELATED"/>
    <property type="match status" value="1"/>
</dbReference>
<evidence type="ECO:0000313" key="10">
    <source>
        <dbReference type="EMBL" id="GHO50273.1"/>
    </source>
</evidence>
<dbReference type="GO" id="GO:0022857">
    <property type="term" value="F:transmembrane transporter activity"/>
    <property type="evidence" value="ECO:0007669"/>
    <property type="project" value="InterPro"/>
</dbReference>
<dbReference type="Gene3D" id="1.10.3470.10">
    <property type="entry name" value="ABC transporter involved in vitamin B12 uptake, BtuC"/>
    <property type="match status" value="1"/>
</dbReference>
<feature type="region of interest" description="Disordered" evidence="8">
    <location>
        <begin position="1"/>
        <end position="21"/>
    </location>
</feature>
<evidence type="ECO:0000256" key="6">
    <source>
        <dbReference type="ARBA" id="ARBA00022989"/>
    </source>
</evidence>
<feature type="transmembrane region" description="Helical" evidence="9">
    <location>
        <begin position="80"/>
        <end position="106"/>
    </location>
</feature>
<organism evidence="10 11">
    <name type="scientific">Ktedonospora formicarum</name>
    <dbReference type="NCBI Taxonomy" id="2778364"/>
    <lineage>
        <taxon>Bacteria</taxon>
        <taxon>Bacillati</taxon>
        <taxon>Chloroflexota</taxon>
        <taxon>Ktedonobacteria</taxon>
        <taxon>Ktedonobacterales</taxon>
        <taxon>Ktedonobacteraceae</taxon>
        <taxon>Ktedonospora</taxon>
    </lineage>
</organism>
<evidence type="ECO:0000256" key="2">
    <source>
        <dbReference type="ARBA" id="ARBA00007935"/>
    </source>
</evidence>
<keyword evidence="3" id="KW-0813">Transport</keyword>
<keyword evidence="7 9" id="KW-0472">Membrane</keyword>
<dbReference type="GO" id="GO:0033214">
    <property type="term" value="P:siderophore-iron import into cell"/>
    <property type="evidence" value="ECO:0007669"/>
    <property type="project" value="TreeGrafter"/>
</dbReference>
<evidence type="ECO:0000256" key="4">
    <source>
        <dbReference type="ARBA" id="ARBA00022475"/>
    </source>
</evidence>
<dbReference type="GO" id="GO:0005886">
    <property type="term" value="C:plasma membrane"/>
    <property type="evidence" value="ECO:0007669"/>
    <property type="project" value="UniProtKB-SubCell"/>
</dbReference>
<feature type="transmembrane region" description="Helical" evidence="9">
    <location>
        <begin position="179"/>
        <end position="202"/>
    </location>
</feature>
<dbReference type="SUPFAM" id="SSF81345">
    <property type="entry name" value="ABC transporter involved in vitamin B12 uptake, BtuC"/>
    <property type="match status" value="1"/>
</dbReference>
<name>A0A8J3IAG6_9CHLR</name>
<keyword evidence="4" id="KW-1003">Cell membrane</keyword>
<dbReference type="InterPro" id="IPR000522">
    <property type="entry name" value="ABC_transptr_permease_BtuC"/>
</dbReference>
<keyword evidence="11" id="KW-1185">Reference proteome</keyword>
<evidence type="ECO:0000256" key="3">
    <source>
        <dbReference type="ARBA" id="ARBA00022448"/>
    </source>
</evidence>
<proteinExistence type="inferred from homology"/>
<feature type="transmembrane region" description="Helical" evidence="9">
    <location>
        <begin position="148"/>
        <end position="167"/>
    </location>
</feature>
<dbReference type="Pfam" id="PF01032">
    <property type="entry name" value="FecCD"/>
    <property type="match status" value="1"/>
</dbReference>
<sequence>MKLPILTLGRKQAPTSQSPRRRLAPGGMYTLLVVLLLIVIVLAVSLGSTSIPIITIMRVLLNGTGVFHFMPDWDATIEIIIWQIRMPGVIGAALVGAALAVAGTLFQGLLRNPLADPFLIGTSSGAALGATISFVLPVAALYGMAFPLTALLAFIGALVTVFFVYGIANTGGRTPVVTLLLAGVVVNSVMVALQTLLLTLFPRNDFSLQSLFNWLSGGSLFLAGCQYSWLLCLFCLESCLRSACRGFWISSRLVRRARPTWGCMLSAINFFWSC</sequence>
<dbReference type="AlphaFoldDB" id="A0A8J3IAG6"/>
<dbReference type="InterPro" id="IPR037294">
    <property type="entry name" value="ABC_BtuC-like"/>
</dbReference>
<feature type="transmembrane region" description="Helical" evidence="9">
    <location>
        <begin position="29"/>
        <end position="60"/>
    </location>
</feature>
<keyword evidence="6 9" id="KW-1133">Transmembrane helix</keyword>
<evidence type="ECO:0000256" key="7">
    <source>
        <dbReference type="ARBA" id="ARBA00023136"/>
    </source>
</evidence>
<dbReference type="Proteomes" id="UP000612362">
    <property type="component" value="Unassembled WGS sequence"/>
</dbReference>
<dbReference type="PANTHER" id="PTHR30472">
    <property type="entry name" value="FERRIC ENTEROBACTIN TRANSPORT SYSTEM PERMEASE PROTEIN"/>
    <property type="match status" value="1"/>
</dbReference>
<accession>A0A8J3IAG6</accession>
<comment type="subcellular location">
    <subcellularLocation>
        <location evidence="1">Cell membrane</location>
        <topology evidence="1">Multi-pass membrane protein</topology>
    </subcellularLocation>
</comment>
<feature type="transmembrane region" description="Helical" evidence="9">
    <location>
        <begin position="118"/>
        <end position="142"/>
    </location>
</feature>
<feature type="transmembrane region" description="Helical" evidence="9">
    <location>
        <begin position="214"/>
        <end position="236"/>
    </location>
</feature>
<evidence type="ECO:0000256" key="8">
    <source>
        <dbReference type="SAM" id="MobiDB-lite"/>
    </source>
</evidence>
<gene>
    <name evidence="10" type="ORF">KSX_84360</name>
</gene>
<comment type="similarity">
    <text evidence="2">Belongs to the binding-protein-dependent transport system permease family. FecCD subfamily.</text>
</comment>
<evidence type="ECO:0000256" key="9">
    <source>
        <dbReference type="SAM" id="Phobius"/>
    </source>
</evidence>
<comment type="caution">
    <text evidence="10">The sequence shown here is derived from an EMBL/GenBank/DDBJ whole genome shotgun (WGS) entry which is preliminary data.</text>
</comment>
<evidence type="ECO:0000313" key="11">
    <source>
        <dbReference type="Proteomes" id="UP000612362"/>
    </source>
</evidence>
<evidence type="ECO:0000256" key="1">
    <source>
        <dbReference type="ARBA" id="ARBA00004651"/>
    </source>
</evidence>
<protein>
    <submittedName>
        <fullName evidence="10">Uncharacterized protein</fullName>
    </submittedName>
</protein>
<keyword evidence="5 9" id="KW-0812">Transmembrane</keyword>